<dbReference type="AlphaFoldDB" id="A0A7I7S3T0"/>
<dbReference type="Proteomes" id="UP000467428">
    <property type="component" value="Chromosome"/>
</dbReference>
<name>A0A7I7S3T0_9MYCO</name>
<evidence type="ECO:0000313" key="5">
    <source>
        <dbReference type="Proteomes" id="UP000467428"/>
    </source>
</evidence>
<feature type="domain" description="Glycosyltransferase subfamily 4-like N-terminal" evidence="3">
    <location>
        <begin position="15"/>
        <end position="199"/>
    </location>
</feature>
<dbReference type="SUPFAM" id="SSF53756">
    <property type="entry name" value="UDP-Glycosyltransferase/glycogen phosphorylase"/>
    <property type="match status" value="1"/>
</dbReference>
<organism evidence="4 5">
    <name type="scientific">Mycolicibacterium arabiense</name>
    <dbReference type="NCBI Taxonomy" id="1286181"/>
    <lineage>
        <taxon>Bacteria</taxon>
        <taxon>Bacillati</taxon>
        <taxon>Actinomycetota</taxon>
        <taxon>Actinomycetes</taxon>
        <taxon>Mycobacteriales</taxon>
        <taxon>Mycobacteriaceae</taxon>
        <taxon>Mycolicibacterium</taxon>
    </lineage>
</organism>
<dbReference type="Gene3D" id="3.40.50.2000">
    <property type="entry name" value="Glycogen Phosphorylase B"/>
    <property type="match status" value="2"/>
</dbReference>
<evidence type="ECO:0000259" key="3">
    <source>
        <dbReference type="Pfam" id="PF13579"/>
    </source>
</evidence>
<protein>
    <submittedName>
        <fullName evidence="4">Glycosyltransferase WbuB</fullName>
    </submittedName>
</protein>
<dbReference type="CDD" id="cd03794">
    <property type="entry name" value="GT4_WbuB-like"/>
    <property type="match status" value="1"/>
</dbReference>
<dbReference type="EMBL" id="AP022593">
    <property type="protein sequence ID" value="BBY51333.1"/>
    <property type="molecule type" value="Genomic_DNA"/>
</dbReference>
<evidence type="ECO:0000256" key="1">
    <source>
        <dbReference type="ARBA" id="ARBA00022676"/>
    </source>
</evidence>
<keyword evidence="1" id="KW-0328">Glycosyltransferase</keyword>
<dbReference type="Pfam" id="PF13692">
    <property type="entry name" value="Glyco_trans_1_4"/>
    <property type="match status" value="1"/>
</dbReference>
<geneLocation type="plasmid" evidence="5">
    <name>pjcm18538 dna</name>
</geneLocation>
<dbReference type="PANTHER" id="PTHR12526">
    <property type="entry name" value="GLYCOSYLTRANSFERASE"/>
    <property type="match status" value="1"/>
</dbReference>
<dbReference type="KEGG" id="marz:MARA_48010"/>
<accession>A0A7I7S3T0</accession>
<dbReference type="Pfam" id="PF13579">
    <property type="entry name" value="Glyco_trans_4_4"/>
    <property type="match status" value="1"/>
</dbReference>
<proteinExistence type="predicted"/>
<dbReference type="GO" id="GO:0016757">
    <property type="term" value="F:glycosyltransferase activity"/>
    <property type="evidence" value="ECO:0007669"/>
    <property type="project" value="UniProtKB-KW"/>
</dbReference>
<evidence type="ECO:0000313" key="4">
    <source>
        <dbReference type="EMBL" id="BBY51333.1"/>
    </source>
</evidence>
<dbReference type="RefSeq" id="WP_235887276.1">
    <property type="nucleotide sequence ID" value="NZ_AP022593.1"/>
</dbReference>
<sequence length="413" mass="44312">MRIAILGINYWPEPTGIAPYTTALAAGMMARGHAVRVFTGLPHYPQWERLGRDTALRSDDVVDGVRVRRLNHLVPSGESWFGRVAMELTFGAQVATCRWDAPDVIVCMTPPLLATSMAIARARWTRRRPAIGVLVHDLYGRGAMEAEIGCRTLRRGLGALESATLRAADGVAVIHSGFESDLVGNLGVDPARIREIRNWNHVDAPDLIASATFRAARGWSSDDVIVLHAGNMGHKQGLENVLAAAELADRTGSRARFVLMGNGNQRSSLEAAGAGLRNLEFLPPVGEADFPAALGAADVLLVNERPGVAQMSVPSKLTSYFRSGKPVLAAIDSAGLTAGEMAASGGGVSVPADRPDLLLREALRLAGDPVLAARLGARGRRYCESVLSENTALDRYEEWITDLADARWKELDG</sequence>
<keyword evidence="2 4" id="KW-0808">Transferase</keyword>
<gene>
    <name evidence="4" type="ORF">MARA_48010</name>
</gene>
<keyword evidence="5" id="KW-1185">Reference proteome</keyword>
<evidence type="ECO:0000256" key="2">
    <source>
        <dbReference type="ARBA" id="ARBA00022679"/>
    </source>
</evidence>
<reference evidence="4 5" key="1">
    <citation type="journal article" date="2019" name="Emerg. Microbes Infect.">
        <title>Comprehensive subspecies identification of 175 nontuberculous mycobacteria species based on 7547 genomic profiles.</title>
        <authorList>
            <person name="Matsumoto Y."/>
            <person name="Kinjo T."/>
            <person name="Motooka D."/>
            <person name="Nabeya D."/>
            <person name="Jung N."/>
            <person name="Uechi K."/>
            <person name="Horii T."/>
            <person name="Iida T."/>
            <person name="Fujita J."/>
            <person name="Nakamura S."/>
        </authorList>
    </citation>
    <scope>NUCLEOTIDE SEQUENCE [LARGE SCALE GENOMIC DNA]</scope>
    <source>
        <strain evidence="4 5">JCM 18538</strain>
    </source>
</reference>
<dbReference type="InterPro" id="IPR028098">
    <property type="entry name" value="Glyco_trans_4-like_N"/>
</dbReference>